<reference evidence="9" key="1">
    <citation type="submission" date="2021-02" db="EMBL/GenBank/DDBJ databases">
        <authorList>
            <person name="Dougan E. K."/>
            <person name="Rhodes N."/>
            <person name="Thang M."/>
            <person name="Chan C."/>
        </authorList>
    </citation>
    <scope>NUCLEOTIDE SEQUENCE</scope>
</reference>
<feature type="domain" description="EF-hand" evidence="8">
    <location>
        <begin position="663"/>
        <end position="698"/>
    </location>
</feature>
<dbReference type="Gene3D" id="1.20.120.350">
    <property type="entry name" value="Voltage-gated potassium channels. Chain C"/>
    <property type="match status" value="1"/>
</dbReference>
<keyword evidence="4 7" id="KW-1133">Transmembrane helix</keyword>
<feature type="region of interest" description="Disordered" evidence="6">
    <location>
        <begin position="1"/>
        <end position="80"/>
    </location>
</feature>
<name>A0A813KH09_POLGL</name>
<evidence type="ECO:0000256" key="7">
    <source>
        <dbReference type="SAM" id="Phobius"/>
    </source>
</evidence>
<dbReference type="PROSITE" id="PS50222">
    <property type="entry name" value="EF_HAND_2"/>
    <property type="match status" value="2"/>
</dbReference>
<dbReference type="GO" id="GO:0001518">
    <property type="term" value="C:voltage-gated sodium channel complex"/>
    <property type="evidence" value="ECO:0007669"/>
    <property type="project" value="TreeGrafter"/>
</dbReference>
<dbReference type="PANTHER" id="PTHR10037">
    <property type="entry name" value="VOLTAGE-GATED CATION CHANNEL CALCIUM AND SODIUM"/>
    <property type="match status" value="1"/>
</dbReference>
<comment type="subcellular location">
    <subcellularLocation>
        <location evidence="1">Membrane</location>
        <topology evidence="1">Multi-pass membrane protein</topology>
    </subcellularLocation>
</comment>
<sequence length="760" mass="83568">MSQKKRLPNDVISPGSDSAQDRLAFGSDRSNSSTATPIQSTTSPSGSHRASVQGGRASAPSDSAAVGPCHSQLDHPSTEMEELLKANDRRVLSFVSSQLEALRADMVRQAHRQTEMLRLENEELRAQLTEPRCPAVCADTGGSANRVDSGDAVAARHCQVADGNGGTSESSYSAPGPDLRMAGSSSLSSQAPRPPLLRELNPPLPGEVVSVHAAVAGERQKGFVLHDESGGEANPKDASTSHVEDSGAPAKSEVAQFAAQEVSSPGPDDGEANLPGRDEHIMPDIMAFEDAASMKDSAEVTGSRTIRRHVTDLLETLNQEADAPELQRSPQVDLSQSLLQKLEHFLQTGKFELLISALLFVNVLFLALELQYQGAISGYHLNIYETPYPKEEDWAQIDSFFAVGEYVFTGIFCIDVALRIGVLRLKFWSVAINWLDFAVVAASLVTLVQTMPISPMFLRLLRVGKLARALRMVTTSGALHSLELLLKCLVSSGNLLCWSFVLLTFIQGIAGMIIANLARDFISDENNDRATRREVFVYYGTFTRTFLTMFEILFANWAPACRVLVDNVSEWFSIFFLLYRCVIGFAVINVLNAVFVQQTLTAASADDELSFKKKQKDQVKYTQKVKSLFQSVDVSSDGTISFDEFTLLVETPKLKFWMDQLELEYHDMLGLFEMLDDNGDGEISLKEFSEGAGRLKGTAKTIDIWRLETKLEVLLTRLLAATATDSANLRPLRKSERPDLDKLFKTSGWSRMHVSKRHSG</sequence>
<gene>
    <name evidence="9" type="ORF">PGLA2088_LOCUS33190</name>
</gene>
<dbReference type="Proteomes" id="UP000626109">
    <property type="component" value="Unassembled WGS sequence"/>
</dbReference>
<proteinExistence type="predicted"/>
<protein>
    <recommendedName>
        <fullName evidence="8">EF-hand domain-containing protein</fullName>
    </recommendedName>
</protein>
<dbReference type="GO" id="GO:0005509">
    <property type="term" value="F:calcium ion binding"/>
    <property type="evidence" value="ECO:0007669"/>
    <property type="project" value="InterPro"/>
</dbReference>
<dbReference type="SUPFAM" id="SSF47473">
    <property type="entry name" value="EF-hand"/>
    <property type="match status" value="1"/>
</dbReference>
<feature type="compositionally biased region" description="Polar residues" evidence="6">
    <location>
        <begin position="28"/>
        <end position="50"/>
    </location>
</feature>
<keyword evidence="5 7" id="KW-0472">Membrane</keyword>
<evidence type="ECO:0000313" key="10">
    <source>
        <dbReference type="Proteomes" id="UP000626109"/>
    </source>
</evidence>
<evidence type="ECO:0000256" key="3">
    <source>
        <dbReference type="ARBA" id="ARBA00022837"/>
    </source>
</evidence>
<feature type="transmembrane region" description="Helical" evidence="7">
    <location>
        <begin position="536"/>
        <end position="559"/>
    </location>
</feature>
<feature type="transmembrane region" description="Helical" evidence="7">
    <location>
        <begin position="399"/>
        <end position="418"/>
    </location>
</feature>
<evidence type="ECO:0000313" key="9">
    <source>
        <dbReference type="EMBL" id="CAE8704457.1"/>
    </source>
</evidence>
<accession>A0A813KH09</accession>
<feature type="region of interest" description="Disordered" evidence="6">
    <location>
        <begin position="226"/>
        <end position="275"/>
    </location>
</feature>
<dbReference type="SMART" id="SM00054">
    <property type="entry name" value="EFh"/>
    <property type="match status" value="2"/>
</dbReference>
<feature type="transmembrane region" description="Helical" evidence="7">
    <location>
        <begin position="351"/>
        <end position="368"/>
    </location>
</feature>
<dbReference type="InterPro" id="IPR005821">
    <property type="entry name" value="Ion_trans_dom"/>
</dbReference>
<dbReference type="InterPro" id="IPR043203">
    <property type="entry name" value="VGCC_Ca_Na"/>
</dbReference>
<feature type="domain" description="EF-hand" evidence="8">
    <location>
        <begin position="620"/>
        <end position="655"/>
    </location>
</feature>
<dbReference type="SUPFAM" id="SSF81324">
    <property type="entry name" value="Voltage-gated potassium channels"/>
    <property type="match status" value="1"/>
</dbReference>
<dbReference type="CDD" id="cd00051">
    <property type="entry name" value="EFh"/>
    <property type="match status" value="1"/>
</dbReference>
<dbReference type="Pfam" id="PF13202">
    <property type="entry name" value="EF-hand_5"/>
    <property type="match status" value="2"/>
</dbReference>
<feature type="transmembrane region" description="Helical" evidence="7">
    <location>
        <begin position="571"/>
        <end position="591"/>
    </location>
</feature>
<dbReference type="EMBL" id="CAJNNW010030784">
    <property type="protein sequence ID" value="CAE8704457.1"/>
    <property type="molecule type" value="Genomic_DNA"/>
</dbReference>
<dbReference type="PANTHER" id="PTHR10037:SF62">
    <property type="entry name" value="SODIUM CHANNEL PROTEIN 60E"/>
    <property type="match status" value="1"/>
</dbReference>
<dbReference type="GO" id="GO:0005248">
    <property type="term" value="F:voltage-gated sodium channel activity"/>
    <property type="evidence" value="ECO:0007669"/>
    <property type="project" value="TreeGrafter"/>
</dbReference>
<feature type="transmembrane region" description="Helical" evidence="7">
    <location>
        <begin position="493"/>
        <end position="515"/>
    </location>
</feature>
<evidence type="ECO:0000259" key="8">
    <source>
        <dbReference type="PROSITE" id="PS50222"/>
    </source>
</evidence>
<dbReference type="AlphaFoldDB" id="A0A813KH09"/>
<evidence type="ECO:0000256" key="4">
    <source>
        <dbReference type="ARBA" id="ARBA00022989"/>
    </source>
</evidence>
<evidence type="ECO:0000256" key="5">
    <source>
        <dbReference type="ARBA" id="ARBA00023136"/>
    </source>
</evidence>
<dbReference type="Gene3D" id="1.10.287.70">
    <property type="match status" value="1"/>
</dbReference>
<keyword evidence="2 7" id="KW-0812">Transmembrane</keyword>
<dbReference type="InterPro" id="IPR018247">
    <property type="entry name" value="EF_Hand_1_Ca_BS"/>
</dbReference>
<dbReference type="Gene3D" id="1.10.238.10">
    <property type="entry name" value="EF-hand"/>
    <property type="match status" value="1"/>
</dbReference>
<feature type="transmembrane region" description="Helical" evidence="7">
    <location>
        <begin position="430"/>
        <end position="451"/>
    </location>
</feature>
<keyword evidence="3" id="KW-0106">Calcium</keyword>
<dbReference type="InterPro" id="IPR027359">
    <property type="entry name" value="Volt_channel_dom_sf"/>
</dbReference>
<dbReference type="InterPro" id="IPR002048">
    <property type="entry name" value="EF_hand_dom"/>
</dbReference>
<evidence type="ECO:0000256" key="1">
    <source>
        <dbReference type="ARBA" id="ARBA00004141"/>
    </source>
</evidence>
<evidence type="ECO:0000256" key="6">
    <source>
        <dbReference type="SAM" id="MobiDB-lite"/>
    </source>
</evidence>
<dbReference type="Pfam" id="PF00520">
    <property type="entry name" value="Ion_trans"/>
    <property type="match status" value="1"/>
</dbReference>
<comment type="caution">
    <text evidence="9">The sequence shown here is derived from an EMBL/GenBank/DDBJ whole genome shotgun (WGS) entry which is preliminary data.</text>
</comment>
<dbReference type="PROSITE" id="PS00018">
    <property type="entry name" value="EF_HAND_1"/>
    <property type="match status" value="2"/>
</dbReference>
<organism evidence="9 10">
    <name type="scientific">Polarella glacialis</name>
    <name type="common">Dinoflagellate</name>
    <dbReference type="NCBI Taxonomy" id="89957"/>
    <lineage>
        <taxon>Eukaryota</taxon>
        <taxon>Sar</taxon>
        <taxon>Alveolata</taxon>
        <taxon>Dinophyceae</taxon>
        <taxon>Suessiales</taxon>
        <taxon>Suessiaceae</taxon>
        <taxon>Polarella</taxon>
    </lineage>
</organism>
<evidence type="ECO:0000256" key="2">
    <source>
        <dbReference type="ARBA" id="ARBA00022692"/>
    </source>
</evidence>
<dbReference type="InterPro" id="IPR011992">
    <property type="entry name" value="EF-hand-dom_pair"/>
</dbReference>
<feature type="region of interest" description="Disordered" evidence="6">
    <location>
        <begin position="160"/>
        <end position="202"/>
    </location>
</feature>